<evidence type="ECO:0000259" key="7">
    <source>
        <dbReference type="Pfam" id="PF01048"/>
    </source>
</evidence>
<dbReference type="NCBIfam" id="TIGR01700">
    <property type="entry name" value="PNPH"/>
    <property type="match status" value="1"/>
</dbReference>
<evidence type="ECO:0000313" key="8">
    <source>
        <dbReference type="EMBL" id="ABQ47050.1"/>
    </source>
</evidence>
<evidence type="ECO:0000256" key="5">
    <source>
        <dbReference type="ARBA" id="ARBA00022679"/>
    </source>
</evidence>
<organism evidence="8 9">
    <name type="scientific">Thermotoga petrophila (strain ATCC BAA-488 / DSM 13995 / JCM 10881 / RKU-1)</name>
    <dbReference type="NCBI Taxonomy" id="390874"/>
    <lineage>
        <taxon>Bacteria</taxon>
        <taxon>Thermotogati</taxon>
        <taxon>Thermotogota</taxon>
        <taxon>Thermotogae</taxon>
        <taxon>Thermotogales</taxon>
        <taxon>Thermotogaceae</taxon>
        <taxon>Thermotoga</taxon>
    </lineage>
</organism>
<evidence type="ECO:0000256" key="4">
    <source>
        <dbReference type="ARBA" id="ARBA00022676"/>
    </source>
</evidence>
<dbReference type="NCBIfam" id="TIGR01697">
    <property type="entry name" value="PNPH-PUNA-XAPA"/>
    <property type="match status" value="1"/>
</dbReference>
<accession>A5ILH7</accession>
<comment type="pathway">
    <text evidence="1 6">Purine metabolism; purine nucleoside salvage.</text>
</comment>
<evidence type="ECO:0000256" key="6">
    <source>
        <dbReference type="PIRNR" id="PIRNR000477"/>
    </source>
</evidence>
<gene>
    <name evidence="8" type="ordered locus">Tpet_1032</name>
</gene>
<evidence type="ECO:0000256" key="1">
    <source>
        <dbReference type="ARBA" id="ARBA00005058"/>
    </source>
</evidence>
<dbReference type="GO" id="GO:0005737">
    <property type="term" value="C:cytoplasm"/>
    <property type="evidence" value="ECO:0007669"/>
    <property type="project" value="TreeGrafter"/>
</dbReference>
<comment type="function">
    <text evidence="6">The purine nucleoside phosphorylases catalyze the phosphorolytic breakdown of the N-glycosidic bond in the beta-(deoxy)ribonucleoside molecules, with the formation of the corresponding free purine bases and pentose-1-phosphate.</text>
</comment>
<dbReference type="AlphaFoldDB" id="A5ILH7"/>
<feature type="domain" description="Nucleoside phosphorylase" evidence="7">
    <location>
        <begin position="47"/>
        <end position="297"/>
    </location>
</feature>
<dbReference type="InterPro" id="IPR011270">
    <property type="entry name" value="Pur_Nuc_Pase_Ino/Guo-sp"/>
</dbReference>
<evidence type="ECO:0000256" key="3">
    <source>
        <dbReference type="ARBA" id="ARBA00022553"/>
    </source>
</evidence>
<dbReference type="Gene3D" id="3.40.50.1580">
    <property type="entry name" value="Nucleoside phosphorylase domain"/>
    <property type="match status" value="1"/>
</dbReference>
<keyword evidence="5 6" id="KW-0808">Transferase</keyword>
<keyword evidence="3" id="KW-0597">Phosphoprotein</keyword>
<dbReference type="Proteomes" id="UP000006558">
    <property type="component" value="Chromosome"/>
</dbReference>
<dbReference type="FunFam" id="3.40.50.1580:FF:000010">
    <property type="entry name" value="Purine nucleoside phosphorylase"/>
    <property type="match status" value="1"/>
</dbReference>
<dbReference type="EMBL" id="CP000702">
    <property type="protein sequence ID" value="ABQ47050.1"/>
    <property type="molecule type" value="Genomic_DNA"/>
</dbReference>
<reference evidence="8 9" key="2">
    <citation type="journal article" date="2009" name="Proc. Natl. Acad. Sci. U.S.A.">
        <title>On the chimeric nature, thermophilic origin, and phylogenetic placement of the Thermotogales.</title>
        <authorList>
            <person name="Zhaxybayeva O."/>
            <person name="Swithers K.S."/>
            <person name="Lapierre P."/>
            <person name="Fournier G.P."/>
            <person name="Bickhart D.M."/>
            <person name="DeBoy R.T."/>
            <person name="Nelson K.E."/>
            <person name="Nesbo C.L."/>
            <person name="Doolittle W.F."/>
            <person name="Gogarten J.P."/>
            <person name="Noll K.M."/>
        </authorList>
    </citation>
    <scope>NUCLEOTIDE SEQUENCE [LARGE SCALE GENOMIC DNA]</scope>
    <source>
        <strain evidence="9">ATCC BAA-488 / DSM 13995 / JCM 10881 / RKU-1</strain>
    </source>
</reference>
<protein>
    <recommendedName>
        <fullName evidence="6">Purine nucleoside phosphorylase</fullName>
        <ecNumber evidence="6">2.4.2.1</ecNumber>
    </recommendedName>
    <alternativeName>
        <fullName evidence="6">Inosine-guanosine phosphorylase</fullName>
    </alternativeName>
</protein>
<keyword evidence="4 6" id="KW-0328">Glycosyltransferase</keyword>
<dbReference type="PANTHER" id="PTHR11904">
    <property type="entry name" value="METHYLTHIOADENOSINE/PURINE NUCLEOSIDE PHOSPHORYLASE"/>
    <property type="match status" value="1"/>
</dbReference>
<dbReference type="EC" id="2.4.2.1" evidence="6"/>
<dbReference type="GO" id="GO:0009116">
    <property type="term" value="P:nucleoside metabolic process"/>
    <property type="evidence" value="ECO:0007669"/>
    <property type="project" value="InterPro"/>
</dbReference>
<proteinExistence type="inferred from homology"/>
<dbReference type="UniPathway" id="UPA00606"/>
<name>A5ILH7_THEP1</name>
<dbReference type="GO" id="GO:0004731">
    <property type="term" value="F:purine-nucleoside phosphorylase activity"/>
    <property type="evidence" value="ECO:0007669"/>
    <property type="project" value="UniProtKB-EC"/>
</dbReference>
<dbReference type="CDD" id="cd09009">
    <property type="entry name" value="PNP-EcPNPII_like"/>
    <property type="match status" value="1"/>
</dbReference>
<dbReference type="HOGENOM" id="CLU_054456_1_0_0"/>
<dbReference type="KEGG" id="tpt:Tpet_1032"/>
<sequence length="299" mass="33372">MKSMWCIHDRIFLKKTREVFDVDIKAYKERVEKAVEYLKGQIDETPEIAIILGSGLSVIADEVEKEGTSKKIPYSEIPGFPISTAPGHKGELIFGKLFGKNVMLMNGRFHYYEGYSMKEVTFPIRVMQLLGVEILIVTNAAGGLNPDFEVGRPMIITDHINFMGDNPLIGPNVDEWGPRFPDMSEPYDKELIELAYNSARELGIPVYQGVYVAVTGPCFETPAELRMLRKFGADAVGMSTVPEVIVARHGQIRVLGISAITDRAVPEDLKPLTAEEVLEVAEKTGRKIAQIIFEVVRKL</sequence>
<reference evidence="9" key="1">
    <citation type="submission" date="2007-05" db="EMBL/GenBank/DDBJ databases">
        <title>Complete sequence of Thermotoga petrophila RKU-1.</title>
        <authorList>
            <consortium name="US DOE Joint Genome Institute"/>
            <person name="Copeland A."/>
            <person name="Lucas S."/>
            <person name="Lapidus A."/>
            <person name="Barry K."/>
            <person name="Glavina del Rio T."/>
            <person name="Dalin E."/>
            <person name="Tice H."/>
            <person name="Pitluck S."/>
            <person name="Sims D."/>
            <person name="Brettin T."/>
            <person name="Bruce D."/>
            <person name="Detter J.C."/>
            <person name="Han C."/>
            <person name="Tapia R."/>
            <person name="Schmutz J."/>
            <person name="Larimer F."/>
            <person name="Land M."/>
            <person name="Hauser L."/>
            <person name="Kyrpides N."/>
            <person name="Mikhailova N."/>
            <person name="Nelson K."/>
            <person name="Gogarten J.P."/>
            <person name="Noll K."/>
            <person name="Richardson P."/>
        </authorList>
    </citation>
    <scope>NUCLEOTIDE SEQUENCE [LARGE SCALE GENOMIC DNA]</scope>
    <source>
        <strain evidence="9">ATCC BAA-488 / DSM 13995 / JCM 10881 / RKU-1</strain>
    </source>
</reference>
<dbReference type="PIRSF" id="PIRSF000477">
    <property type="entry name" value="PurNPase"/>
    <property type="match status" value="1"/>
</dbReference>
<dbReference type="eggNOG" id="COG0005">
    <property type="taxonomic scope" value="Bacteria"/>
</dbReference>
<dbReference type="Pfam" id="PF01048">
    <property type="entry name" value="PNP_UDP_1"/>
    <property type="match status" value="1"/>
</dbReference>
<comment type="similarity">
    <text evidence="2 6">Belongs to the PNP/MTAP phosphorylase family.</text>
</comment>
<dbReference type="InterPro" id="IPR000845">
    <property type="entry name" value="Nucleoside_phosphorylase_d"/>
</dbReference>
<evidence type="ECO:0000256" key="2">
    <source>
        <dbReference type="ARBA" id="ARBA00006751"/>
    </source>
</evidence>
<dbReference type="SUPFAM" id="SSF53167">
    <property type="entry name" value="Purine and uridine phosphorylases"/>
    <property type="match status" value="1"/>
</dbReference>
<evidence type="ECO:0000313" key="9">
    <source>
        <dbReference type="Proteomes" id="UP000006558"/>
    </source>
</evidence>
<dbReference type="NCBIfam" id="NF006054">
    <property type="entry name" value="PRK08202.1"/>
    <property type="match status" value="1"/>
</dbReference>
<dbReference type="STRING" id="390874.Tpet_1032"/>
<dbReference type="InterPro" id="IPR035994">
    <property type="entry name" value="Nucleoside_phosphorylase_sf"/>
</dbReference>
<dbReference type="PANTHER" id="PTHR11904:SF9">
    <property type="entry name" value="PURINE NUCLEOSIDE PHOSPHORYLASE-RELATED"/>
    <property type="match status" value="1"/>
</dbReference>
<dbReference type="InterPro" id="IPR011268">
    <property type="entry name" value="Purine_phosphorylase"/>
</dbReference>